<dbReference type="SUPFAM" id="SSF101941">
    <property type="entry name" value="NAC domain"/>
    <property type="match status" value="1"/>
</dbReference>
<evidence type="ECO:0000256" key="4">
    <source>
        <dbReference type="ARBA" id="ARBA00023242"/>
    </source>
</evidence>
<sequence>MMTCEKSWLDPKVGFQPTDQQVITYFLKKKISGNPLPMNMVIDEVQFRNYNPTQLSKMYGFANQKESYFFTPLFRKYRNSNVVERKAGDGYWKSISREQQIEEGNVTIGYKRLLQFYKGRKQKHSSKTNFYMSEYNMGVHASTESAFLYEWVLCKVYEEKGENDNVPYLNSDSHTAEDVAGAQILLDLKMHYYGRKKRRLVPIELSELSFDIIIEILSWLPVTSLLKFKCVCKQWCSLIGKHEFIAKHMDRASPIQISYQYKWDPRTLLYDENFKCTSDYAGLFLEKSVDSQVYRIRNHATHQVLYLPHSHDGTGSMGFVFNSSTGECKVVCPFNCKNGSRGYKVITVGKDDQWRPMKFPDRKGAVLKRYHFGVSKVDGAAHMVETVRDGQDLYLEVQSFDIWSESITTTALPRGVSLDLEKVSVLSWNVETLAVASIVEESLNILVLEDFKEHKWSENKKIPLKFLKDDPLLKDQLRLRQAHWDELVFSNAVENNIVRYDMKREMIFKVTTLSKKSMGEYSTYKKPSLVTLKGMRPKS</sequence>
<name>A0AAW1XM41_RUBAR</name>
<dbReference type="Pfam" id="PF00646">
    <property type="entry name" value="F-box"/>
    <property type="match status" value="1"/>
</dbReference>
<evidence type="ECO:0000256" key="2">
    <source>
        <dbReference type="ARBA" id="ARBA00023125"/>
    </source>
</evidence>
<dbReference type="GO" id="GO:0003677">
    <property type="term" value="F:DNA binding"/>
    <property type="evidence" value="ECO:0007669"/>
    <property type="project" value="UniProtKB-KW"/>
</dbReference>
<dbReference type="SMART" id="SM00256">
    <property type="entry name" value="FBOX"/>
    <property type="match status" value="1"/>
</dbReference>
<evidence type="ECO:0000259" key="6">
    <source>
        <dbReference type="PROSITE" id="PS51005"/>
    </source>
</evidence>
<keyword evidence="2" id="KW-0238">DNA-binding</keyword>
<dbReference type="PROSITE" id="PS51005">
    <property type="entry name" value="NAC"/>
    <property type="match status" value="1"/>
</dbReference>
<dbReference type="Gene3D" id="2.170.150.80">
    <property type="entry name" value="NAC domain"/>
    <property type="match status" value="1"/>
</dbReference>
<evidence type="ECO:0000259" key="5">
    <source>
        <dbReference type="PROSITE" id="PS50181"/>
    </source>
</evidence>
<gene>
    <name evidence="7" type="ORF">M0R45_013936</name>
</gene>
<dbReference type="PROSITE" id="PS50181">
    <property type="entry name" value="FBOX"/>
    <property type="match status" value="1"/>
</dbReference>
<keyword evidence="3" id="KW-0804">Transcription</keyword>
<dbReference type="EMBL" id="JBEDUW010000003">
    <property type="protein sequence ID" value="KAK9937124.1"/>
    <property type="molecule type" value="Genomic_DNA"/>
</dbReference>
<keyword evidence="8" id="KW-1185">Reference proteome</keyword>
<dbReference type="Gene3D" id="1.20.1280.50">
    <property type="match status" value="1"/>
</dbReference>
<accession>A0AAW1XM41</accession>
<evidence type="ECO:0000313" key="8">
    <source>
        <dbReference type="Proteomes" id="UP001457282"/>
    </source>
</evidence>
<dbReference type="Proteomes" id="UP001457282">
    <property type="component" value="Unassembled WGS sequence"/>
</dbReference>
<dbReference type="InterPro" id="IPR036093">
    <property type="entry name" value="NAC_dom_sf"/>
</dbReference>
<evidence type="ECO:0000256" key="1">
    <source>
        <dbReference type="ARBA" id="ARBA00023015"/>
    </source>
</evidence>
<organism evidence="7 8">
    <name type="scientific">Rubus argutus</name>
    <name type="common">Southern blackberry</name>
    <dbReference type="NCBI Taxonomy" id="59490"/>
    <lineage>
        <taxon>Eukaryota</taxon>
        <taxon>Viridiplantae</taxon>
        <taxon>Streptophyta</taxon>
        <taxon>Embryophyta</taxon>
        <taxon>Tracheophyta</taxon>
        <taxon>Spermatophyta</taxon>
        <taxon>Magnoliopsida</taxon>
        <taxon>eudicotyledons</taxon>
        <taxon>Gunneridae</taxon>
        <taxon>Pentapetalae</taxon>
        <taxon>rosids</taxon>
        <taxon>fabids</taxon>
        <taxon>Rosales</taxon>
        <taxon>Rosaceae</taxon>
        <taxon>Rosoideae</taxon>
        <taxon>Rosoideae incertae sedis</taxon>
        <taxon>Rubus</taxon>
    </lineage>
</organism>
<keyword evidence="1" id="KW-0805">Transcription regulation</keyword>
<dbReference type="SUPFAM" id="SSF81383">
    <property type="entry name" value="F-box domain"/>
    <property type="match status" value="1"/>
</dbReference>
<dbReference type="CDD" id="cd22157">
    <property type="entry name" value="F-box_AtFBW1-like"/>
    <property type="match status" value="1"/>
</dbReference>
<dbReference type="InterPro" id="IPR001810">
    <property type="entry name" value="F-box_dom"/>
</dbReference>
<comment type="caution">
    <text evidence="7">The sequence shown here is derived from an EMBL/GenBank/DDBJ whole genome shotgun (WGS) entry which is preliminary data.</text>
</comment>
<dbReference type="Pfam" id="PF08268">
    <property type="entry name" value="FBA_3"/>
    <property type="match status" value="1"/>
</dbReference>
<proteinExistence type="predicted"/>
<keyword evidence="4" id="KW-0539">Nucleus</keyword>
<dbReference type="InterPro" id="IPR036047">
    <property type="entry name" value="F-box-like_dom_sf"/>
</dbReference>
<dbReference type="AlphaFoldDB" id="A0AAW1XM41"/>
<dbReference type="GO" id="GO:0006355">
    <property type="term" value="P:regulation of DNA-templated transcription"/>
    <property type="evidence" value="ECO:0007669"/>
    <property type="project" value="InterPro"/>
</dbReference>
<dbReference type="InterPro" id="IPR013187">
    <property type="entry name" value="F-box-assoc_dom_typ3"/>
</dbReference>
<dbReference type="Pfam" id="PF02365">
    <property type="entry name" value="NAM"/>
    <property type="match status" value="1"/>
</dbReference>
<evidence type="ECO:0000256" key="3">
    <source>
        <dbReference type="ARBA" id="ARBA00023163"/>
    </source>
</evidence>
<protein>
    <recommendedName>
        <fullName evidence="9">F-box protein</fullName>
    </recommendedName>
</protein>
<feature type="domain" description="NAC" evidence="6">
    <location>
        <begin position="9"/>
        <end position="159"/>
    </location>
</feature>
<dbReference type="InterPro" id="IPR003441">
    <property type="entry name" value="NAC-dom"/>
</dbReference>
<dbReference type="PANTHER" id="PTHR31719:SF216">
    <property type="entry name" value="NAC DOMAIN-CONTAINING PROTEIN 68-LIKE"/>
    <property type="match status" value="1"/>
</dbReference>
<feature type="domain" description="F-box" evidence="5">
    <location>
        <begin position="202"/>
        <end position="248"/>
    </location>
</feature>
<evidence type="ECO:0000313" key="7">
    <source>
        <dbReference type="EMBL" id="KAK9937124.1"/>
    </source>
</evidence>
<dbReference type="PANTHER" id="PTHR31719">
    <property type="entry name" value="NAC TRANSCRIPTION FACTOR 56"/>
    <property type="match status" value="1"/>
</dbReference>
<reference evidence="7 8" key="1">
    <citation type="journal article" date="2023" name="G3 (Bethesda)">
        <title>A chromosome-length genome assembly and annotation of blackberry (Rubus argutus, cv. 'Hillquist').</title>
        <authorList>
            <person name="Bruna T."/>
            <person name="Aryal R."/>
            <person name="Dudchenko O."/>
            <person name="Sargent D.J."/>
            <person name="Mead D."/>
            <person name="Buti M."/>
            <person name="Cavallini A."/>
            <person name="Hytonen T."/>
            <person name="Andres J."/>
            <person name="Pham M."/>
            <person name="Weisz D."/>
            <person name="Mascagni F."/>
            <person name="Usai G."/>
            <person name="Natali L."/>
            <person name="Bassil N."/>
            <person name="Fernandez G.E."/>
            <person name="Lomsadze A."/>
            <person name="Armour M."/>
            <person name="Olukolu B."/>
            <person name="Poorten T."/>
            <person name="Britton C."/>
            <person name="Davik J."/>
            <person name="Ashrafi H."/>
            <person name="Aiden E.L."/>
            <person name="Borodovsky M."/>
            <person name="Worthington M."/>
        </authorList>
    </citation>
    <scope>NUCLEOTIDE SEQUENCE [LARGE SCALE GENOMIC DNA]</scope>
    <source>
        <strain evidence="7">PI 553951</strain>
    </source>
</reference>
<evidence type="ECO:0008006" key="9">
    <source>
        <dbReference type="Google" id="ProtNLM"/>
    </source>
</evidence>